<dbReference type="Proteomes" id="UP001221142">
    <property type="component" value="Unassembled WGS sequence"/>
</dbReference>
<proteinExistence type="predicted"/>
<sequence length="151" mass="16608">MIRRGDIDLQREIRLESDAAVADWSAGSHETVRRTFSAKVPGLSPHTVCQSARVLPTSHTNVAWLVGKFELPGSIPASQITGDLFSIFHRNTRNWPVFGQYGGLCFSLDLCVSRDSKNFGRCPCDPITPATRHYLTATVPDPGPCHEVVFA</sequence>
<gene>
    <name evidence="1" type="ORF">FB45DRAFT_242575</name>
</gene>
<protein>
    <submittedName>
        <fullName evidence="1">Uncharacterized protein</fullName>
    </submittedName>
</protein>
<name>A0AAD7BB15_9AGAR</name>
<reference evidence="1" key="1">
    <citation type="submission" date="2023-03" db="EMBL/GenBank/DDBJ databases">
        <title>Massive genome expansion in bonnet fungi (Mycena s.s.) driven by repeated elements and novel gene families across ecological guilds.</title>
        <authorList>
            <consortium name="Lawrence Berkeley National Laboratory"/>
            <person name="Harder C.B."/>
            <person name="Miyauchi S."/>
            <person name="Viragh M."/>
            <person name="Kuo A."/>
            <person name="Thoen E."/>
            <person name="Andreopoulos B."/>
            <person name="Lu D."/>
            <person name="Skrede I."/>
            <person name="Drula E."/>
            <person name="Henrissat B."/>
            <person name="Morin E."/>
            <person name="Kohler A."/>
            <person name="Barry K."/>
            <person name="LaButti K."/>
            <person name="Morin E."/>
            <person name="Salamov A."/>
            <person name="Lipzen A."/>
            <person name="Mereny Z."/>
            <person name="Hegedus B."/>
            <person name="Baldrian P."/>
            <person name="Stursova M."/>
            <person name="Weitz H."/>
            <person name="Taylor A."/>
            <person name="Grigoriev I.V."/>
            <person name="Nagy L.G."/>
            <person name="Martin F."/>
            <person name="Kauserud H."/>
        </authorList>
    </citation>
    <scope>NUCLEOTIDE SEQUENCE</scope>
    <source>
        <strain evidence="1">9284</strain>
    </source>
</reference>
<accession>A0AAD7BB15</accession>
<evidence type="ECO:0000313" key="1">
    <source>
        <dbReference type="EMBL" id="KAJ7615316.1"/>
    </source>
</evidence>
<comment type="caution">
    <text evidence="1">The sequence shown here is derived from an EMBL/GenBank/DDBJ whole genome shotgun (WGS) entry which is preliminary data.</text>
</comment>
<dbReference type="AlphaFoldDB" id="A0AAD7BB15"/>
<dbReference type="EMBL" id="JARKIF010000024">
    <property type="protein sequence ID" value="KAJ7615316.1"/>
    <property type="molecule type" value="Genomic_DNA"/>
</dbReference>
<evidence type="ECO:0000313" key="2">
    <source>
        <dbReference type="Proteomes" id="UP001221142"/>
    </source>
</evidence>
<keyword evidence="2" id="KW-1185">Reference proteome</keyword>
<organism evidence="1 2">
    <name type="scientific">Roridomyces roridus</name>
    <dbReference type="NCBI Taxonomy" id="1738132"/>
    <lineage>
        <taxon>Eukaryota</taxon>
        <taxon>Fungi</taxon>
        <taxon>Dikarya</taxon>
        <taxon>Basidiomycota</taxon>
        <taxon>Agaricomycotina</taxon>
        <taxon>Agaricomycetes</taxon>
        <taxon>Agaricomycetidae</taxon>
        <taxon>Agaricales</taxon>
        <taxon>Marasmiineae</taxon>
        <taxon>Mycenaceae</taxon>
        <taxon>Roridomyces</taxon>
    </lineage>
</organism>